<keyword evidence="4" id="KW-1185">Reference proteome</keyword>
<evidence type="ECO:0000313" key="3">
    <source>
        <dbReference type="EMBL" id="SED57716.1"/>
    </source>
</evidence>
<accession>A0A1H5BTL1</accession>
<keyword evidence="2" id="KW-1133">Transmembrane helix</keyword>
<feature type="compositionally biased region" description="Basic and acidic residues" evidence="1">
    <location>
        <begin position="101"/>
        <end position="113"/>
    </location>
</feature>
<dbReference type="EMBL" id="FNTX01000001">
    <property type="protein sequence ID" value="SED57716.1"/>
    <property type="molecule type" value="Genomic_DNA"/>
</dbReference>
<dbReference type="Proteomes" id="UP000199220">
    <property type="component" value="Unassembled WGS sequence"/>
</dbReference>
<feature type="transmembrane region" description="Helical" evidence="2">
    <location>
        <begin position="30"/>
        <end position="47"/>
    </location>
</feature>
<feature type="region of interest" description="Disordered" evidence="1">
    <location>
        <begin position="61"/>
        <end position="113"/>
    </location>
</feature>
<keyword evidence="2" id="KW-0472">Membrane</keyword>
<evidence type="ECO:0000256" key="2">
    <source>
        <dbReference type="SAM" id="Phobius"/>
    </source>
</evidence>
<name>A0A1H5BTL1_9MICO</name>
<protein>
    <recommendedName>
        <fullName evidence="5">DUF4229 domain-containing protein</fullName>
    </recommendedName>
</protein>
<dbReference type="OrthoDB" id="5149816at2"/>
<organism evidence="3 4">
    <name type="scientific">Ruania alba</name>
    <dbReference type="NCBI Taxonomy" id="648782"/>
    <lineage>
        <taxon>Bacteria</taxon>
        <taxon>Bacillati</taxon>
        <taxon>Actinomycetota</taxon>
        <taxon>Actinomycetes</taxon>
        <taxon>Micrococcales</taxon>
        <taxon>Ruaniaceae</taxon>
        <taxon>Ruania</taxon>
    </lineage>
</organism>
<dbReference type="RefSeq" id="WP_139177504.1">
    <property type="nucleotide sequence ID" value="NZ_FNTX01000001.1"/>
</dbReference>
<keyword evidence="2" id="KW-0812">Transmembrane</keyword>
<sequence>MPVLVYSVLRILLIVAAGLGLYLAGMRGVLLVAAAVLIGAGLSYVLLDRFRRASAAWLQERGGGRPSKFAEAMGSDAREEDEMLAGMQDPPSTAEPDPENSDEKNDPEAQPER</sequence>
<feature type="transmembrane region" description="Helical" evidence="2">
    <location>
        <begin position="7"/>
        <end position="24"/>
    </location>
</feature>
<evidence type="ECO:0000313" key="4">
    <source>
        <dbReference type="Proteomes" id="UP000199220"/>
    </source>
</evidence>
<proteinExistence type="predicted"/>
<evidence type="ECO:0000256" key="1">
    <source>
        <dbReference type="SAM" id="MobiDB-lite"/>
    </source>
</evidence>
<gene>
    <name evidence="3" type="ORF">SAMN04488554_0188</name>
</gene>
<evidence type="ECO:0008006" key="5">
    <source>
        <dbReference type="Google" id="ProtNLM"/>
    </source>
</evidence>
<dbReference type="AlphaFoldDB" id="A0A1H5BTL1"/>
<reference evidence="4" key="1">
    <citation type="submission" date="2016-10" db="EMBL/GenBank/DDBJ databases">
        <authorList>
            <person name="Varghese N."/>
            <person name="Submissions S."/>
        </authorList>
    </citation>
    <scope>NUCLEOTIDE SEQUENCE [LARGE SCALE GENOMIC DNA]</scope>
    <source>
        <strain evidence="4">DSM 21368</strain>
    </source>
</reference>